<feature type="domain" description="CUB" evidence="5">
    <location>
        <begin position="171"/>
        <end position="286"/>
    </location>
</feature>
<gene>
    <name evidence="7" type="primary">LOC108675014</name>
</gene>
<dbReference type="RefSeq" id="XP_018018493.1">
    <property type="nucleotide sequence ID" value="XM_018163004.2"/>
</dbReference>
<dbReference type="SMART" id="SM00042">
    <property type="entry name" value="CUB"/>
    <property type="match status" value="1"/>
</dbReference>
<dbReference type="Gene3D" id="2.60.120.290">
    <property type="entry name" value="Spermadhesin, CUB domain"/>
    <property type="match status" value="1"/>
</dbReference>
<protein>
    <submittedName>
        <fullName evidence="7">Cubilin</fullName>
    </submittedName>
</protein>
<accession>A0A8B7NXJ9</accession>
<evidence type="ECO:0000313" key="7">
    <source>
        <dbReference type="RefSeq" id="XP_018018493.1"/>
    </source>
</evidence>
<keyword evidence="4" id="KW-0732">Signal</keyword>
<evidence type="ECO:0000256" key="4">
    <source>
        <dbReference type="SAM" id="SignalP"/>
    </source>
</evidence>
<evidence type="ECO:0000256" key="2">
    <source>
        <dbReference type="ARBA" id="ARBA00023157"/>
    </source>
</evidence>
<dbReference type="Proteomes" id="UP000694843">
    <property type="component" value="Unplaced"/>
</dbReference>
<keyword evidence="2" id="KW-1015">Disulfide bond</keyword>
<dbReference type="CDD" id="cd00041">
    <property type="entry name" value="CUB"/>
    <property type="match status" value="1"/>
</dbReference>
<comment type="caution">
    <text evidence="3">Lacks conserved residue(s) required for the propagation of feature annotation.</text>
</comment>
<sequence length="286" mass="30307">MMGAVRRLLLALAALASVAAANPVTTKEAEYAAALESASCGDSAEILIAVGDVVQFDTRHLLDDGGALPRNCVVTWRIAVEASGLENYGLEVSGGLELSDADNDETCASSQLLITDQDDAGDNTAITQTLCGVRAVRYLTYQDSVTVALNVSVGGAEGRGFMLRFSPIFACGGLLRGSPGEMVDIETPLFPEPYPRDLSCAWEIEAAVGTSLTVSCETFELLSRRRGACSDYLMVEQEGELKFFCGHELSGLSKSFKIASSAALLYFRSSARLNPAPGFTCSIAFD</sequence>
<feature type="domain" description="CUB" evidence="5">
    <location>
        <begin position="40"/>
        <end position="168"/>
    </location>
</feature>
<proteinExistence type="predicted"/>
<dbReference type="Pfam" id="PF00431">
    <property type="entry name" value="CUB"/>
    <property type="match status" value="1"/>
</dbReference>
<dbReference type="OrthoDB" id="431034at2759"/>
<organism evidence="6 7">
    <name type="scientific">Hyalella azteca</name>
    <name type="common">Amphipod</name>
    <dbReference type="NCBI Taxonomy" id="294128"/>
    <lineage>
        <taxon>Eukaryota</taxon>
        <taxon>Metazoa</taxon>
        <taxon>Ecdysozoa</taxon>
        <taxon>Arthropoda</taxon>
        <taxon>Crustacea</taxon>
        <taxon>Multicrustacea</taxon>
        <taxon>Malacostraca</taxon>
        <taxon>Eumalacostraca</taxon>
        <taxon>Peracarida</taxon>
        <taxon>Amphipoda</taxon>
        <taxon>Senticaudata</taxon>
        <taxon>Talitrida</taxon>
        <taxon>Talitroidea</taxon>
        <taxon>Hyalellidae</taxon>
        <taxon>Hyalella</taxon>
    </lineage>
</organism>
<dbReference type="PANTHER" id="PTHR24251">
    <property type="entry name" value="OVOCHYMASE-RELATED"/>
    <property type="match status" value="1"/>
</dbReference>
<reference evidence="7" key="1">
    <citation type="submission" date="2025-08" db="UniProtKB">
        <authorList>
            <consortium name="RefSeq"/>
        </authorList>
    </citation>
    <scope>IDENTIFICATION</scope>
    <source>
        <tissue evidence="7">Whole organism</tissue>
    </source>
</reference>
<feature type="signal peptide" evidence="4">
    <location>
        <begin position="1"/>
        <end position="21"/>
    </location>
</feature>
<dbReference type="AlphaFoldDB" id="A0A8B7NXJ9"/>
<dbReference type="PROSITE" id="PS01180">
    <property type="entry name" value="CUB"/>
    <property type="match status" value="2"/>
</dbReference>
<name>A0A8B7NXJ9_HYAAZ</name>
<evidence type="ECO:0000259" key="5">
    <source>
        <dbReference type="PROSITE" id="PS01180"/>
    </source>
</evidence>
<keyword evidence="1" id="KW-0677">Repeat</keyword>
<dbReference type="InterPro" id="IPR035914">
    <property type="entry name" value="Sperma_CUB_dom_sf"/>
</dbReference>
<evidence type="ECO:0000313" key="6">
    <source>
        <dbReference type="Proteomes" id="UP000694843"/>
    </source>
</evidence>
<evidence type="ECO:0000256" key="3">
    <source>
        <dbReference type="PROSITE-ProRule" id="PRU00059"/>
    </source>
</evidence>
<keyword evidence="6" id="KW-1185">Reference proteome</keyword>
<feature type="chain" id="PRO_5034417938" evidence="4">
    <location>
        <begin position="22"/>
        <end position="286"/>
    </location>
</feature>
<evidence type="ECO:0000256" key="1">
    <source>
        <dbReference type="ARBA" id="ARBA00022737"/>
    </source>
</evidence>
<dbReference type="InterPro" id="IPR000859">
    <property type="entry name" value="CUB_dom"/>
</dbReference>
<dbReference type="KEGG" id="hazt:108675014"/>
<dbReference type="SUPFAM" id="SSF49854">
    <property type="entry name" value="Spermadhesin, CUB domain"/>
    <property type="match status" value="1"/>
</dbReference>
<dbReference type="GeneID" id="108675014"/>